<dbReference type="RefSeq" id="WP_043919329.1">
    <property type="nucleotide sequence ID" value="NZ_FZPF01000023.1"/>
</dbReference>
<dbReference type="STRING" id="935700.jaqu_25290"/>
<keyword evidence="2" id="KW-0732">Signal</keyword>
<name>A0A0D1EIT2_9RHOB</name>
<evidence type="ECO:0000313" key="3">
    <source>
        <dbReference type="EMBL" id="KIT15735.1"/>
    </source>
</evidence>
<dbReference type="PATRIC" id="fig|935700.4.peg.2608"/>
<evidence type="ECO:0008006" key="5">
    <source>
        <dbReference type="Google" id="ProtNLM"/>
    </source>
</evidence>
<feature type="chain" id="PRO_5002240923" description="Protein NnrT" evidence="2">
    <location>
        <begin position="19"/>
        <end position="58"/>
    </location>
</feature>
<dbReference type="Proteomes" id="UP000032232">
    <property type="component" value="Unassembled WGS sequence"/>
</dbReference>
<keyword evidence="4" id="KW-1185">Reference proteome</keyword>
<protein>
    <recommendedName>
        <fullName evidence="5">Protein NnrT</fullName>
    </recommendedName>
</protein>
<dbReference type="OrthoDB" id="7876754at2"/>
<evidence type="ECO:0000313" key="4">
    <source>
        <dbReference type="Proteomes" id="UP000032232"/>
    </source>
</evidence>
<dbReference type="EMBL" id="JYFE01000045">
    <property type="protein sequence ID" value="KIT15735.1"/>
    <property type="molecule type" value="Genomic_DNA"/>
</dbReference>
<proteinExistence type="predicted"/>
<keyword evidence="1" id="KW-0812">Transmembrane</keyword>
<sequence>MRILALLSAMLLTKPAVADAFKRPIPQAQSATAEFWYAAACFAFLAALVAVQRLVARR</sequence>
<keyword evidence="1" id="KW-0472">Membrane</keyword>
<gene>
    <name evidence="3" type="ORF">jaqu_25290</name>
</gene>
<evidence type="ECO:0000256" key="1">
    <source>
        <dbReference type="SAM" id="Phobius"/>
    </source>
</evidence>
<reference evidence="3 4" key="1">
    <citation type="submission" date="2015-02" db="EMBL/GenBank/DDBJ databases">
        <title>Genome Sequence of Jannaschia aquimarina DSM28248, a member of the Roseobacter clade.</title>
        <authorList>
            <person name="Voget S."/>
            <person name="Daniel R."/>
        </authorList>
    </citation>
    <scope>NUCLEOTIDE SEQUENCE [LARGE SCALE GENOMIC DNA]</scope>
    <source>
        <strain evidence="3 4">GSW-M26</strain>
    </source>
</reference>
<evidence type="ECO:0000256" key="2">
    <source>
        <dbReference type="SAM" id="SignalP"/>
    </source>
</evidence>
<keyword evidence="1" id="KW-1133">Transmembrane helix</keyword>
<comment type="caution">
    <text evidence="3">The sequence shown here is derived from an EMBL/GenBank/DDBJ whole genome shotgun (WGS) entry which is preliminary data.</text>
</comment>
<feature type="signal peptide" evidence="2">
    <location>
        <begin position="1"/>
        <end position="18"/>
    </location>
</feature>
<dbReference type="AlphaFoldDB" id="A0A0D1EIT2"/>
<organism evidence="3 4">
    <name type="scientific">Jannaschia aquimarina</name>
    <dbReference type="NCBI Taxonomy" id="935700"/>
    <lineage>
        <taxon>Bacteria</taxon>
        <taxon>Pseudomonadati</taxon>
        <taxon>Pseudomonadota</taxon>
        <taxon>Alphaproteobacteria</taxon>
        <taxon>Rhodobacterales</taxon>
        <taxon>Roseobacteraceae</taxon>
        <taxon>Jannaschia</taxon>
    </lineage>
</organism>
<accession>A0A0D1EIT2</accession>
<feature type="transmembrane region" description="Helical" evidence="1">
    <location>
        <begin position="34"/>
        <end position="55"/>
    </location>
</feature>